<dbReference type="Proteomes" id="UP000094336">
    <property type="component" value="Unassembled WGS sequence"/>
</dbReference>
<evidence type="ECO:0000256" key="1">
    <source>
        <dbReference type="SAM" id="SignalP"/>
    </source>
</evidence>
<feature type="non-terminal residue" evidence="2">
    <location>
        <position position="1"/>
    </location>
</feature>
<dbReference type="GO" id="GO:0031505">
    <property type="term" value="P:fungal-type cell wall organization"/>
    <property type="evidence" value="ECO:0007669"/>
    <property type="project" value="InterPro"/>
</dbReference>
<dbReference type="GeneID" id="30146141"/>
<dbReference type="STRING" id="984486.A0A1E3QW08"/>
<keyword evidence="1" id="KW-0732">Signal</keyword>
<gene>
    <name evidence="2" type="ORF">BABINDRAFT_16053</name>
</gene>
<dbReference type="OrthoDB" id="5406216at2759"/>
<reference evidence="3" key="1">
    <citation type="submission" date="2016-05" db="EMBL/GenBank/DDBJ databases">
        <title>Comparative genomics of biotechnologically important yeasts.</title>
        <authorList>
            <consortium name="DOE Joint Genome Institute"/>
            <person name="Riley R."/>
            <person name="Haridas S."/>
            <person name="Wolfe K.H."/>
            <person name="Lopes M.R."/>
            <person name="Hittinger C.T."/>
            <person name="Goker M."/>
            <person name="Salamov A."/>
            <person name="Wisecaver J."/>
            <person name="Long T.M."/>
            <person name="Aerts A.L."/>
            <person name="Barry K."/>
            <person name="Choi C."/>
            <person name="Clum A."/>
            <person name="Coughlan A.Y."/>
            <person name="Deshpande S."/>
            <person name="Douglass A.P."/>
            <person name="Hanson S.J."/>
            <person name="Klenk H.-P."/>
            <person name="Labutti K."/>
            <person name="Lapidus A."/>
            <person name="Lindquist E."/>
            <person name="Lipzen A."/>
            <person name="Meier-Kolthoff J.P."/>
            <person name="Ohm R.A."/>
            <person name="Otillar R.P."/>
            <person name="Pangilinan J."/>
            <person name="Peng Y."/>
            <person name="Rokas A."/>
            <person name="Rosa C.A."/>
            <person name="Scheuner C."/>
            <person name="Sibirny A.A."/>
            <person name="Slot J.C."/>
            <person name="Stielow J.B."/>
            <person name="Sun H."/>
            <person name="Kurtzman C.P."/>
            <person name="Blackwell M."/>
            <person name="Grigoriev I.V."/>
            <person name="Jeffries T.W."/>
        </authorList>
    </citation>
    <scope>NUCLEOTIDE SEQUENCE [LARGE SCALE GENOMIC DNA]</scope>
    <source>
        <strain evidence="3">NRRL Y-12698</strain>
    </source>
</reference>
<feature type="chain" id="PRO_5009134475" evidence="1">
    <location>
        <begin position="20"/>
        <end position="101"/>
    </location>
</feature>
<dbReference type="InterPro" id="IPR031452">
    <property type="entry name" value="Kre1"/>
</dbReference>
<dbReference type="EMBL" id="KV454427">
    <property type="protein sequence ID" value="ODQ81850.1"/>
    <property type="molecule type" value="Genomic_DNA"/>
</dbReference>
<name>A0A1E3QW08_9ASCO</name>
<proteinExistence type="predicted"/>
<dbReference type="AlphaFoldDB" id="A0A1E3QW08"/>
<feature type="non-terminal residue" evidence="2">
    <location>
        <position position="101"/>
    </location>
</feature>
<evidence type="ECO:0000313" key="2">
    <source>
        <dbReference type="EMBL" id="ODQ81850.1"/>
    </source>
</evidence>
<dbReference type="Pfam" id="PF17056">
    <property type="entry name" value="KRE1"/>
    <property type="match status" value="1"/>
</dbReference>
<protein>
    <submittedName>
        <fullName evidence="2">Uncharacterized protein</fullName>
    </submittedName>
</protein>
<evidence type="ECO:0000313" key="3">
    <source>
        <dbReference type="Proteomes" id="UP000094336"/>
    </source>
</evidence>
<feature type="signal peptide" evidence="1">
    <location>
        <begin position="1"/>
        <end position="19"/>
    </location>
</feature>
<accession>A0A1E3QW08</accession>
<organism evidence="2 3">
    <name type="scientific">Babjeviella inositovora NRRL Y-12698</name>
    <dbReference type="NCBI Taxonomy" id="984486"/>
    <lineage>
        <taxon>Eukaryota</taxon>
        <taxon>Fungi</taxon>
        <taxon>Dikarya</taxon>
        <taxon>Ascomycota</taxon>
        <taxon>Saccharomycotina</taxon>
        <taxon>Pichiomycetes</taxon>
        <taxon>Serinales incertae sedis</taxon>
        <taxon>Babjeviella</taxon>
    </lineage>
</organism>
<sequence length="101" mass="11021">HSILFVVLFLCFDQAMSMAIPGKAKPKLQPTLVWVTTTNSRGQIKTTQTRFTKKFSASRSPLSEPKIGIVGMGHITGNIGEVRNYATVTVRSGANWLGDVN</sequence>
<keyword evidence="3" id="KW-1185">Reference proteome</keyword>
<dbReference type="RefSeq" id="XP_018987178.1">
    <property type="nucleotide sequence ID" value="XM_019128288.1"/>
</dbReference>